<dbReference type="Proteomes" id="UP000199153">
    <property type="component" value="Unassembled WGS sequence"/>
</dbReference>
<dbReference type="NCBIfam" id="TIGR01764">
    <property type="entry name" value="excise"/>
    <property type="match status" value="1"/>
</dbReference>
<dbReference type="STRING" id="287099.SAMN05660413_02690"/>
<protein>
    <submittedName>
        <fullName evidence="2">Transcriptional regulator, AlpA family</fullName>
    </submittedName>
</protein>
<dbReference type="Pfam" id="PF12728">
    <property type="entry name" value="HTH_17"/>
    <property type="match status" value="1"/>
</dbReference>
<dbReference type="InterPro" id="IPR010093">
    <property type="entry name" value="SinI_DNA-bd"/>
</dbReference>
<dbReference type="InterPro" id="IPR041657">
    <property type="entry name" value="HTH_17"/>
</dbReference>
<gene>
    <name evidence="2" type="ORF">SAMN05660413_02690</name>
</gene>
<evidence type="ECO:0000259" key="1">
    <source>
        <dbReference type="Pfam" id="PF12728"/>
    </source>
</evidence>
<organism evidence="2 3">
    <name type="scientific">Salegentibacter flavus</name>
    <dbReference type="NCBI Taxonomy" id="287099"/>
    <lineage>
        <taxon>Bacteria</taxon>
        <taxon>Pseudomonadati</taxon>
        <taxon>Bacteroidota</taxon>
        <taxon>Flavobacteriia</taxon>
        <taxon>Flavobacteriales</taxon>
        <taxon>Flavobacteriaceae</taxon>
        <taxon>Salegentibacter</taxon>
    </lineage>
</organism>
<reference evidence="2 3" key="1">
    <citation type="submission" date="2016-10" db="EMBL/GenBank/DDBJ databases">
        <authorList>
            <person name="de Groot N.N."/>
        </authorList>
    </citation>
    <scope>NUCLEOTIDE SEQUENCE [LARGE SCALE GENOMIC DNA]</scope>
    <source>
        <strain evidence="2 3">DSM 17794</strain>
    </source>
</reference>
<dbReference type="GO" id="GO:0003677">
    <property type="term" value="F:DNA binding"/>
    <property type="evidence" value="ECO:0007669"/>
    <property type="project" value="InterPro"/>
</dbReference>
<feature type="domain" description="Helix-turn-helix" evidence="1">
    <location>
        <begin position="23"/>
        <end position="72"/>
    </location>
</feature>
<dbReference type="OrthoDB" id="597977at2"/>
<evidence type="ECO:0000313" key="2">
    <source>
        <dbReference type="EMBL" id="SFN81620.1"/>
    </source>
</evidence>
<name>A0A1I5C3G4_9FLAO</name>
<sequence length="76" mass="8872">MSNLELEDRLLRIEQMLGATKEVLTFDEACLYSGISRSYMYKLTSKELIPHSKPRGKFIYFERSKLNAWLLGNQKA</sequence>
<accession>A0A1I5C3G4</accession>
<evidence type="ECO:0000313" key="3">
    <source>
        <dbReference type="Proteomes" id="UP000199153"/>
    </source>
</evidence>
<keyword evidence="3" id="KW-1185">Reference proteome</keyword>
<dbReference type="RefSeq" id="WP_093410594.1">
    <property type="nucleotide sequence ID" value="NZ_FOVL01000019.1"/>
</dbReference>
<proteinExistence type="predicted"/>
<dbReference type="AlphaFoldDB" id="A0A1I5C3G4"/>
<dbReference type="EMBL" id="FOVL01000019">
    <property type="protein sequence ID" value="SFN81620.1"/>
    <property type="molecule type" value="Genomic_DNA"/>
</dbReference>